<dbReference type="Proteomes" id="UP000243063">
    <property type="component" value="Chromosome I"/>
</dbReference>
<dbReference type="RefSeq" id="WP_090212471.1">
    <property type="nucleotide sequence ID" value="NZ_LT629780.1"/>
</dbReference>
<dbReference type="InterPro" id="IPR021812">
    <property type="entry name" value="DUF3391"/>
</dbReference>
<evidence type="ECO:0000313" key="2">
    <source>
        <dbReference type="EMBL" id="SDU00245.1"/>
    </source>
</evidence>
<dbReference type="InterPro" id="IPR037522">
    <property type="entry name" value="HD_GYP_dom"/>
</dbReference>
<dbReference type="InterPro" id="IPR006675">
    <property type="entry name" value="HDIG_dom"/>
</dbReference>
<dbReference type="SUPFAM" id="SSF109604">
    <property type="entry name" value="HD-domain/PDEase-like"/>
    <property type="match status" value="1"/>
</dbReference>
<evidence type="ECO:0000259" key="1">
    <source>
        <dbReference type="PROSITE" id="PS51832"/>
    </source>
</evidence>
<organism evidence="2 3">
    <name type="scientific">Geopseudomonas guangdongensis</name>
    <dbReference type="NCBI Taxonomy" id="1245526"/>
    <lineage>
        <taxon>Bacteria</taxon>
        <taxon>Pseudomonadati</taxon>
        <taxon>Pseudomonadota</taxon>
        <taxon>Gammaproteobacteria</taxon>
        <taxon>Pseudomonadales</taxon>
        <taxon>Pseudomonadaceae</taxon>
        <taxon>Geopseudomonas</taxon>
    </lineage>
</organism>
<dbReference type="GO" id="GO:0008081">
    <property type="term" value="F:phosphoric diester hydrolase activity"/>
    <property type="evidence" value="ECO:0007669"/>
    <property type="project" value="UniProtKB-ARBA"/>
</dbReference>
<keyword evidence="3" id="KW-1185">Reference proteome</keyword>
<name>A0A1H2EYT6_9GAMM</name>
<evidence type="ECO:0000313" key="3">
    <source>
        <dbReference type="Proteomes" id="UP000243063"/>
    </source>
</evidence>
<protein>
    <submittedName>
        <fullName evidence="2">HDIG domain-containing protein</fullName>
    </submittedName>
</protein>
<dbReference type="AlphaFoldDB" id="A0A1H2EYT6"/>
<accession>A0A1H2EYT6</accession>
<dbReference type="Pfam" id="PF13487">
    <property type="entry name" value="HD_5"/>
    <property type="match status" value="1"/>
</dbReference>
<dbReference type="PANTHER" id="PTHR43155">
    <property type="entry name" value="CYCLIC DI-GMP PHOSPHODIESTERASE PA4108-RELATED"/>
    <property type="match status" value="1"/>
</dbReference>
<dbReference type="CDD" id="cd00077">
    <property type="entry name" value="HDc"/>
    <property type="match status" value="1"/>
</dbReference>
<dbReference type="InterPro" id="IPR003607">
    <property type="entry name" value="HD/PDEase_dom"/>
</dbReference>
<dbReference type="PANTHER" id="PTHR43155:SF2">
    <property type="entry name" value="CYCLIC DI-GMP PHOSPHODIESTERASE PA4108"/>
    <property type="match status" value="1"/>
</dbReference>
<dbReference type="NCBIfam" id="TIGR00277">
    <property type="entry name" value="HDIG"/>
    <property type="match status" value="1"/>
</dbReference>
<feature type="domain" description="HD-GYP" evidence="1">
    <location>
        <begin position="119"/>
        <end position="316"/>
    </location>
</feature>
<dbReference type="Pfam" id="PF11871">
    <property type="entry name" value="DUF3391"/>
    <property type="match status" value="1"/>
</dbReference>
<dbReference type="OrthoDB" id="9764808at2"/>
<dbReference type="EMBL" id="LT629780">
    <property type="protein sequence ID" value="SDU00245.1"/>
    <property type="molecule type" value="Genomic_DNA"/>
</dbReference>
<sequence>MLKRIAVADLQVGMFVHEFCGSRRHALWSRRFLLGDELALRRVRESGVLAVWIDTAQGSDTPAAPAVPPPLSALAIEVEARQAQQVCLSARAAVSEMLASVRLGQAVDVGRFEPLFDEIRDSVERHPHALIGLARLKSADDYTYMHSVAVCALMVALARQLDLDEAQVRAAGMAGLLHDLGKAAIPEAILNKPGRLSDAEFAIVRGHPEAGHRILCRDGRIDAAVLDACLHHHEKLDGSGYPHGLAGERIGLLARMCAICDVYDAVTSERVYKHAWDPAEALHRMATWQGHFDDGLFQAFVKAIGIYPVGSLVRLSDGRLARVVEQHPGSLLTPRVRVLAANGAETLLDLGDAATGLRIVRRDPAAGARLSDLRDSLAALYAEP</sequence>
<dbReference type="PROSITE" id="PS51832">
    <property type="entry name" value="HD_GYP"/>
    <property type="match status" value="1"/>
</dbReference>
<proteinExistence type="predicted"/>
<dbReference type="SMART" id="SM00471">
    <property type="entry name" value="HDc"/>
    <property type="match status" value="1"/>
</dbReference>
<dbReference type="STRING" id="1245526.SAMN05216580_0917"/>
<reference evidence="3" key="1">
    <citation type="submission" date="2016-10" db="EMBL/GenBank/DDBJ databases">
        <authorList>
            <person name="Varghese N."/>
            <person name="Submissions S."/>
        </authorList>
    </citation>
    <scope>NUCLEOTIDE SEQUENCE [LARGE SCALE GENOMIC DNA]</scope>
    <source>
        <strain evidence="3">CCTCC 2012022</strain>
    </source>
</reference>
<dbReference type="Gene3D" id="1.10.3210.10">
    <property type="entry name" value="Hypothetical protein af1432"/>
    <property type="match status" value="1"/>
</dbReference>
<gene>
    <name evidence="2" type="ORF">SAMN05216580_0917</name>
</gene>